<keyword evidence="3" id="KW-1185">Reference proteome</keyword>
<comment type="caution">
    <text evidence="2">The sequence shown here is derived from an EMBL/GenBank/DDBJ whole genome shotgun (WGS) entry which is preliminary data.</text>
</comment>
<dbReference type="Proteomes" id="UP000324091">
    <property type="component" value="Chromosome 18"/>
</dbReference>
<gene>
    <name evidence="2" type="ORF">D4764_18G0009940</name>
</gene>
<evidence type="ECO:0000313" key="2">
    <source>
        <dbReference type="EMBL" id="TWW70188.1"/>
    </source>
</evidence>
<evidence type="ECO:0000313" key="3">
    <source>
        <dbReference type="Proteomes" id="UP000324091"/>
    </source>
</evidence>
<evidence type="ECO:0000256" key="1">
    <source>
        <dbReference type="SAM" id="MobiDB-lite"/>
    </source>
</evidence>
<name>A0A5C6NTQ0_9TELE</name>
<sequence length="143" mass="15752">MSCPLLLDCPSISDVSVLELIYSPLGRVIGGLNRGSISSHMGGGLYVLYHPHWVTSIQTSERKNSEESQTGGKSMIRNRGAASHRHPRATGTGLNPGPQVVQKQTKRVLTLIQDTSPFVHPDNLGSKDDAVRKHEWFFCFQVE</sequence>
<reference evidence="2 3" key="1">
    <citation type="submission" date="2019-04" db="EMBL/GenBank/DDBJ databases">
        <title>Chromosome genome assembly for Takifugu flavidus.</title>
        <authorList>
            <person name="Xiao S."/>
        </authorList>
    </citation>
    <scope>NUCLEOTIDE SEQUENCE [LARGE SCALE GENOMIC DNA]</scope>
    <source>
        <strain evidence="2">HTHZ2018</strain>
        <tissue evidence="2">Muscle</tissue>
    </source>
</reference>
<protein>
    <submittedName>
        <fullName evidence="2">Uncharacterized protein</fullName>
    </submittedName>
</protein>
<dbReference type="AlphaFoldDB" id="A0A5C6NTQ0"/>
<feature type="region of interest" description="Disordered" evidence="1">
    <location>
        <begin position="59"/>
        <end position="100"/>
    </location>
</feature>
<dbReference type="EMBL" id="RHFK02000010">
    <property type="protein sequence ID" value="TWW70188.1"/>
    <property type="molecule type" value="Genomic_DNA"/>
</dbReference>
<accession>A0A5C6NTQ0</accession>
<organism evidence="2 3">
    <name type="scientific">Takifugu flavidus</name>
    <name type="common">sansaifugu</name>
    <dbReference type="NCBI Taxonomy" id="433684"/>
    <lineage>
        <taxon>Eukaryota</taxon>
        <taxon>Metazoa</taxon>
        <taxon>Chordata</taxon>
        <taxon>Craniata</taxon>
        <taxon>Vertebrata</taxon>
        <taxon>Euteleostomi</taxon>
        <taxon>Actinopterygii</taxon>
        <taxon>Neopterygii</taxon>
        <taxon>Teleostei</taxon>
        <taxon>Neoteleostei</taxon>
        <taxon>Acanthomorphata</taxon>
        <taxon>Eupercaria</taxon>
        <taxon>Tetraodontiformes</taxon>
        <taxon>Tetradontoidea</taxon>
        <taxon>Tetraodontidae</taxon>
        <taxon>Takifugu</taxon>
    </lineage>
</organism>
<proteinExistence type="predicted"/>